<evidence type="ECO:0000256" key="6">
    <source>
        <dbReference type="HAMAP-Rule" id="MF_00265"/>
    </source>
</evidence>
<evidence type="ECO:0000256" key="4">
    <source>
        <dbReference type="ARBA" id="ARBA00022801"/>
    </source>
</evidence>
<feature type="binding site" evidence="6">
    <location>
        <position position="108"/>
    </location>
    <ligand>
        <name>Mg(2+)</name>
        <dbReference type="ChEBI" id="CHEBI:18420"/>
    </ligand>
</feature>
<protein>
    <recommendedName>
        <fullName evidence="6">Ribonuclease VapC</fullName>
        <shortName evidence="6">RNase VapC</shortName>
        <ecNumber evidence="6">3.1.-.-</ecNumber>
    </recommendedName>
    <alternativeName>
        <fullName evidence="6">Toxin VapC</fullName>
    </alternativeName>
</protein>
<sequence length="142" mass="15804">MLMPDVNILVYAHRGDLPQHERHRDWLQGLVDGMESYAVCDVVIGGFLRLVTNRRVFRTPTPLHVAVQFADLVRHRPQAIVVAPGARHWPIFDRLCREVGAVGRDVPDAYLAALAIEHGCEFVTTDKGFARFAGLRSGPVPA</sequence>
<keyword evidence="9" id="KW-1185">Reference proteome</keyword>
<dbReference type="AlphaFoldDB" id="A0A2W2BL70"/>
<feature type="binding site" evidence="6">
    <location>
        <position position="5"/>
    </location>
    <ligand>
        <name>Mg(2+)</name>
        <dbReference type="ChEBI" id="CHEBI:18420"/>
    </ligand>
</feature>
<dbReference type="Proteomes" id="UP000248764">
    <property type="component" value="Unassembled WGS sequence"/>
</dbReference>
<evidence type="ECO:0000259" key="7">
    <source>
        <dbReference type="Pfam" id="PF01850"/>
    </source>
</evidence>
<keyword evidence="5 6" id="KW-0460">Magnesium</keyword>
<evidence type="ECO:0000313" key="8">
    <source>
        <dbReference type="EMBL" id="PZF81054.1"/>
    </source>
</evidence>
<proteinExistence type="inferred from homology"/>
<evidence type="ECO:0000256" key="1">
    <source>
        <dbReference type="ARBA" id="ARBA00022649"/>
    </source>
</evidence>
<keyword evidence="2 6" id="KW-0540">Nuclease</keyword>
<dbReference type="EMBL" id="POTW01000067">
    <property type="protein sequence ID" value="PZF81054.1"/>
    <property type="molecule type" value="Genomic_DNA"/>
</dbReference>
<evidence type="ECO:0000256" key="2">
    <source>
        <dbReference type="ARBA" id="ARBA00022722"/>
    </source>
</evidence>
<name>A0A2W2BL70_9ACTN</name>
<dbReference type="GO" id="GO:0090729">
    <property type="term" value="F:toxin activity"/>
    <property type="evidence" value="ECO:0007669"/>
    <property type="project" value="UniProtKB-KW"/>
</dbReference>
<dbReference type="InterPro" id="IPR002716">
    <property type="entry name" value="PIN_dom"/>
</dbReference>
<dbReference type="Pfam" id="PF01850">
    <property type="entry name" value="PIN"/>
    <property type="match status" value="1"/>
</dbReference>
<dbReference type="EC" id="3.1.-.-" evidence="6"/>
<dbReference type="RefSeq" id="WP_111256948.1">
    <property type="nucleotide sequence ID" value="NZ_POTW01000067.1"/>
</dbReference>
<comment type="cofactor">
    <cofactor evidence="6">
        <name>Mg(2+)</name>
        <dbReference type="ChEBI" id="CHEBI:18420"/>
    </cofactor>
</comment>
<evidence type="ECO:0000256" key="5">
    <source>
        <dbReference type="ARBA" id="ARBA00022842"/>
    </source>
</evidence>
<accession>A0A2W2BL70</accession>
<dbReference type="Gene3D" id="3.40.50.1010">
    <property type="entry name" value="5'-nuclease"/>
    <property type="match status" value="1"/>
</dbReference>
<comment type="similarity">
    <text evidence="6">Belongs to the PINc/VapC protein family.</text>
</comment>
<organism evidence="8 9">
    <name type="scientific">Jiangella anatolica</name>
    <dbReference type="NCBI Taxonomy" id="2670374"/>
    <lineage>
        <taxon>Bacteria</taxon>
        <taxon>Bacillati</taxon>
        <taxon>Actinomycetota</taxon>
        <taxon>Actinomycetes</taxon>
        <taxon>Jiangellales</taxon>
        <taxon>Jiangellaceae</taxon>
        <taxon>Jiangella</taxon>
    </lineage>
</organism>
<keyword evidence="1 6" id="KW-1277">Toxin-antitoxin system</keyword>
<feature type="domain" description="PIN" evidence="7">
    <location>
        <begin position="3"/>
        <end position="134"/>
    </location>
</feature>
<evidence type="ECO:0000256" key="3">
    <source>
        <dbReference type="ARBA" id="ARBA00022723"/>
    </source>
</evidence>
<dbReference type="InterPro" id="IPR029060">
    <property type="entry name" value="PIN-like_dom_sf"/>
</dbReference>
<keyword evidence="6" id="KW-0800">Toxin</keyword>
<reference evidence="8 9" key="1">
    <citation type="submission" date="2018-01" db="EMBL/GenBank/DDBJ databases">
        <title>Draft genome sequence of Jiangella sp. GTF31.</title>
        <authorList>
            <person name="Sahin N."/>
            <person name="Ay H."/>
            <person name="Saygin H."/>
        </authorList>
    </citation>
    <scope>NUCLEOTIDE SEQUENCE [LARGE SCALE GENOMIC DNA]</scope>
    <source>
        <strain evidence="8 9">GTF31</strain>
    </source>
</reference>
<comment type="caution">
    <text evidence="8">The sequence shown here is derived from an EMBL/GenBank/DDBJ whole genome shotgun (WGS) entry which is preliminary data.</text>
</comment>
<keyword evidence="3 6" id="KW-0479">Metal-binding</keyword>
<dbReference type="NCBIfam" id="TIGR00028">
    <property type="entry name" value="Mtu_PIN_fam"/>
    <property type="match status" value="1"/>
</dbReference>
<keyword evidence="4 6" id="KW-0378">Hydrolase</keyword>
<dbReference type="GO" id="GO:0004540">
    <property type="term" value="F:RNA nuclease activity"/>
    <property type="evidence" value="ECO:0007669"/>
    <property type="project" value="InterPro"/>
</dbReference>
<gene>
    <name evidence="6" type="primary">vapC</name>
    <name evidence="8" type="ORF">C1I92_22775</name>
</gene>
<evidence type="ECO:0000313" key="9">
    <source>
        <dbReference type="Proteomes" id="UP000248764"/>
    </source>
</evidence>
<dbReference type="GO" id="GO:0000287">
    <property type="term" value="F:magnesium ion binding"/>
    <property type="evidence" value="ECO:0007669"/>
    <property type="project" value="UniProtKB-UniRule"/>
</dbReference>
<dbReference type="SUPFAM" id="SSF88723">
    <property type="entry name" value="PIN domain-like"/>
    <property type="match status" value="1"/>
</dbReference>
<dbReference type="GO" id="GO:0045926">
    <property type="term" value="P:negative regulation of growth"/>
    <property type="evidence" value="ECO:0007669"/>
    <property type="project" value="UniProtKB-ARBA"/>
</dbReference>
<dbReference type="InterPro" id="IPR006226">
    <property type="entry name" value="Mtu_PIN"/>
</dbReference>
<dbReference type="InterPro" id="IPR022907">
    <property type="entry name" value="VapC_family"/>
</dbReference>
<comment type="function">
    <text evidence="6">Toxic component of a toxin-antitoxin (TA) system. An RNase.</text>
</comment>
<dbReference type="GO" id="GO:0016788">
    <property type="term" value="F:hydrolase activity, acting on ester bonds"/>
    <property type="evidence" value="ECO:0007669"/>
    <property type="project" value="InterPro"/>
</dbReference>
<dbReference type="CDD" id="cd18678">
    <property type="entry name" value="PIN_MtVapC25_VapC33-like"/>
    <property type="match status" value="1"/>
</dbReference>
<dbReference type="HAMAP" id="MF_00265">
    <property type="entry name" value="VapC_Nob1"/>
    <property type="match status" value="1"/>
</dbReference>